<dbReference type="Pfam" id="PF05973">
    <property type="entry name" value="Gp49"/>
    <property type="match status" value="1"/>
</dbReference>
<sequence>MTDKPIHWIGASREEIQSFPDEARKEAGFALRAIQQGEEPPDFKPISTVGKSVQEIRIRTEDAYRVFYVAKFKEAVYVLHAFQKKTQKTSQRNIKLGQQRYQQMLQHRQTSEELNHD</sequence>
<name>A0A1Z4JI09_LEPBY</name>
<evidence type="ECO:0000313" key="1">
    <source>
        <dbReference type="EMBL" id="BAY56318.1"/>
    </source>
</evidence>
<protein>
    <recommendedName>
        <fullName evidence="3">Phage-related protein</fullName>
    </recommendedName>
</protein>
<proteinExistence type="predicted"/>
<dbReference type="Proteomes" id="UP000217895">
    <property type="component" value="Chromosome"/>
</dbReference>
<gene>
    <name evidence="1" type="ORF">NIES2135_31490</name>
</gene>
<accession>A0A1Z4JI09</accession>
<evidence type="ECO:0000313" key="2">
    <source>
        <dbReference type="Proteomes" id="UP000217895"/>
    </source>
</evidence>
<reference evidence="1 2" key="1">
    <citation type="submission" date="2017-06" db="EMBL/GenBank/DDBJ databases">
        <title>Genome sequencing of cyanobaciteial culture collection at National Institute for Environmental Studies (NIES).</title>
        <authorList>
            <person name="Hirose Y."/>
            <person name="Shimura Y."/>
            <person name="Fujisawa T."/>
            <person name="Nakamura Y."/>
            <person name="Kawachi M."/>
        </authorList>
    </citation>
    <scope>NUCLEOTIDE SEQUENCE [LARGE SCALE GENOMIC DNA]</scope>
    <source>
        <strain evidence="1 2">NIES-2135</strain>
    </source>
</reference>
<keyword evidence="2" id="KW-1185">Reference proteome</keyword>
<organism evidence="1 2">
    <name type="scientific">Leptolyngbya boryana NIES-2135</name>
    <dbReference type="NCBI Taxonomy" id="1973484"/>
    <lineage>
        <taxon>Bacteria</taxon>
        <taxon>Bacillati</taxon>
        <taxon>Cyanobacteriota</taxon>
        <taxon>Cyanophyceae</taxon>
        <taxon>Leptolyngbyales</taxon>
        <taxon>Leptolyngbyaceae</taxon>
        <taxon>Leptolyngbya group</taxon>
        <taxon>Leptolyngbya</taxon>
    </lineage>
</organism>
<dbReference type="AlphaFoldDB" id="A0A1Z4JI09"/>
<dbReference type="InterPro" id="IPR009241">
    <property type="entry name" value="HigB-like"/>
</dbReference>
<evidence type="ECO:0008006" key="3">
    <source>
        <dbReference type="Google" id="ProtNLM"/>
    </source>
</evidence>
<dbReference type="EMBL" id="AP018203">
    <property type="protein sequence ID" value="BAY56318.1"/>
    <property type="molecule type" value="Genomic_DNA"/>
</dbReference>